<dbReference type="Gene3D" id="1.10.132.50">
    <property type="entry name" value="ATP synthase (C/AC39) subunit, domain 3"/>
    <property type="match status" value="1"/>
</dbReference>
<dbReference type="InterPro" id="IPR036079">
    <property type="entry name" value="ATPase_csu/dsu_sf"/>
</dbReference>
<dbReference type="InterPro" id="IPR035067">
    <property type="entry name" value="V-type_ATPase_csu/dsu"/>
</dbReference>
<evidence type="ECO:0000313" key="5">
    <source>
        <dbReference type="Proteomes" id="UP001224418"/>
    </source>
</evidence>
<dbReference type="Proteomes" id="UP001224418">
    <property type="component" value="Unassembled WGS sequence"/>
</dbReference>
<dbReference type="SUPFAM" id="SSF103486">
    <property type="entry name" value="V-type ATP synthase subunit C"/>
    <property type="match status" value="1"/>
</dbReference>
<protein>
    <submittedName>
        <fullName evidence="4">V/A-type H+-transporting ATPase subunit C</fullName>
    </submittedName>
</protein>
<name>A0ABU0JSE4_HATLI</name>
<accession>A0ABU0JSE4</accession>
<dbReference type="InterPro" id="IPR050873">
    <property type="entry name" value="V-ATPase_V0D/AC39_subunit"/>
</dbReference>
<organism evidence="4 5">
    <name type="scientific">Hathewaya limosa</name>
    <name type="common">Clostridium limosum</name>
    <dbReference type="NCBI Taxonomy" id="1536"/>
    <lineage>
        <taxon>Bacteria</taxon>
        <taxon>Bacillati</taxon>
        <taxon>Bacillota</taxon>
        <taxon>Clostridia</taxon>
        <taxon>Eubacteriales</taxon>
        <taxon>Clostridiaceae</taxon>
        <taxon>Hathewaya</taxon>
    </lineage>
</organism>
<dbReference type="InterPro" id="IPR002843">
    <property type="entry name" value="ATPase_V0-cplx_csu/dsu"/>
</dbReference>
<keyword evidence="5" id="KW-1185">Reference proteome</keyword>
<dbReference type="EMBL" id="JAUSWN010000006">
    <property type="protein sequence ID" value="MDQ0479171.1"/>
    <property type="molecule type" value="Genomic_DNA"/>
</dbReference>
<dbReference type="Pfam" id="PF01992">
    <property type="entry name" value="vATP-synt_AC39"/>
    <property type="match status" value="1"/>
</dbReference>
<evidence type="ECO:0000313" key="4">
    <source>
        <dbReference type="EMBL" id="MDQ0479171.1"/>
    </source>
</evidence>
<dbReference type="InterPro" id="IPR044911">
    <property type="entry name" value="V-type_ATPase_csu/dsu_dom_3"/>
</dbReference>
<gene>
    <name evidence="4" type="ORF">QOZ93_000911</name>
</gene>
<dbReference type="NCBIfam" id="NF002266">
    <property type="entry name" value="PRK01198.1-2"/>
    <property type="match status" value="1"/>
</dbReference>
<evidence type="ECO:0000256" key="2">
    <source>
        <dbReference type="ARBA" id="ARBA00022448"/>
    </source>
</evidence>
<dbReference type="PANTHER" id="PTHR38682:SF1">
    <property type="entry name" value="V-TYPE ATP SYNTHASE SUBUNIT C"/>
    <property type="match status" value="1"/>
</dbReference>
<proteinExistence type="inferred from homology"/>
<comment type="similarity">
    <text evidence="1">Belongs to the V-ATPase V0D/AC39 subunit family.</text>
</comment>
<dbReference type="Gene3D" id="1.20.1690.10">
    <property type="entry name" value="V-type ATP synthase subunit C domain"/>
    <property type="match status" value="2"/>
</dbReference>
<evidence type="ECO:0000256" key="3">
    <source>
        <dbReference type="ARBA" id="ARBA00023065"/>
    </source>
</evidence>
<evidence type="ECO:0000256" key="1">
    <source>
        <dbReference type="ARBA" id="ARBA00006709"/>
    </source>
</evidence>
<dbReference type="PANTHER" id="PTHR38682">
    <property type="entry name" value="V-TYPE ATP SYNTHASE SUBUNIT C"/>
    <property type="match status" value="1"/>
</dbReference>
<reference evidence="4 5" key="1">
    <citation type="submission" date="2023-07" db="EMBL/GenBank/DDBJ databases">
        <title>Genomic Encyclopedia of Type Strains, Phase IV (KMG-IV): sequencing the most valuable type-strain genomes for metagenomic binning, comparative biology and taxonomic classification.</title>
        <authorList>
            <person name="Goeker M."/>
        </authorList>
    </citation>
    <scope>NUCLEOTIDE SEQUENCE [LARGE SCALE GENOMIC DNA]</scope>
    <source>
        <strain evidence="4 5">DSM 1400</strain>
    </source>
</reference>
<dbReference type="RefSeq" id="WP_307355275.1">
    <property type="nucleotide sequence ID" value="NZ_BAAACJ010000012.1"/>
</dbReference>
<keyword evidence="2" id="KW-0813">Transport</keyword>
<comment type="caution">
    <text evidence="4">The sequence shown here is derived from an EMBL/GenBank/DDBJ whole genome shotgun (WGS) entry which is preliminary data.</text>
</comment>
<sequence>MDRMDFTQAVSRLRVLEKRLLNKVKIERMIDSSSADEALKVLGETEYSSLMGDVKRAEDYEILLQKELKRVYKLMYDVTPESSIIDILGIKYDYHNIKVLLKAKALSKEFDDLIMPMGIMNPSSLKEAILSGNFKNLPEQFKNAIKLSEDKYKESKDPQIIDIIVDKYMYEDMVQRAEEIEEEFILEYVKENIDFINIRTLLRVKMQDKLLNFLKEVLLKGGYIDIKFLEGLYNDTVENITTKLASKRYTNVIKEGLGEFMESGKLTLFEKLFEDHIMAHIKKGKLVHFGPEPLFCYVLAKETEIKIIRIIMVAKLNNVQSSVIRERLRDVYV</sequence>
<keyword evidence="3" id="KW-0406">Ion transport</keyword>